<evidence type="ECO:0000256" key="2">
    <source>
        <dbReference type="SAM" id="SignalP"/>
    </source>
</evidence>
<dbReference type="Gene3D" id="2.120.10.60">
    <property type="entry name" value="Tricorn protease N-terminal domain"/>
    <property type="match status" value="1"/>
</dbReference>
<evidence type="ECO:0000313" key="4">
    <source>
        <dbReference type="Proteomes" id="UP000290244"/>
    </source>
</evidence>
<evidence type="ECO:0000256" key="1">
    <source>
        <dbReference type="ARBA" id="ARBA00009820"/>
    </source>
</evidence>
<feature type="signal peptide" evidence="2">
    <location>
        <begin position="1"/>
        <end position="29"/>
    </location>
</feature>
<dbReference type="PANTHER" id="PTHR36842">
    <property type="entry name" value="PROTEIN TOLB HOMOLOG"/>
    <property type="match status" value="1"/>
</dbReference>
<dbReference type="Gene3D" id="2.120.10.30">
    <property type="entry name" value="TolB, C-terminal domain"/>
    <property type="match status" value="1"/>
</dbReference>
<dbReference type="RefSeq" id="WP_130603498.1">
    <property type="nucleotide sequence ID" value="NZ_CP034759.1"/>
</dbReference>
<dbReference type="InterPro" id="IPR011042">
    <property type="entry name" value="6-blade_b-propeller_TolB-like"/>
</dbReference>
<evidence type="ECO:0000313" key="3">
    <source>
        <dbReference type="EMBL" id="QBG36903.1"/>
    </source>
</evidence>
<dbReference type="OrthoDB" id="9812921at2"/>
<keyword evidence="4" id="KW-1185">Reference proteome</keyword>
<dbReference type="AlphaFoldDB" id="A0A4P6P5X5"/>
<proteinExistence type="inferred from homology"/>
<gene>
    <name evidence="3" type="ORF">EMK97_14830</name>
</gene>
<reference evidence="3 4" key="1">
    <citation type="submission" date="2018-12" db="EMBL/GenBank/DDBJ databases">
        <title>Complete genome of Litorilituus sediminis.</title>
        <authorList>
            <person name="Liu A."/>
            <person name="Rong J."/>
        </authorList>
    </citation>
    <scope>NUCLEOTIDE SEQUENCE [LARGE SCALE GENOMIC DNA]</scope>
    <source>
        <strain evidence="3 4">JCM 17549</strain>
    </source>
</reference>
<dbReference type="PANTHER" id="PTHR36842:SF1">
    <property type="entry name" value="PROTEIN TOLB"/>
    <property type="match status" value="1"/>
</dbReference>
<feature type="chain" id="PRO_5020579656" evidence="2">
    <location>
        <begin position="30"/>
        <end position="322"/>
    </location>
</feature>
<keyword evidence="2" id="KW-0732">Signal</keyword>
<accession>A0A4P6P5X5</accession>
<dbReference type="InterPro" id="IPR011659">
    <property type="entry name" value="WD40"/>
</dbReference>
<dbReference type="Pfam" id="PF07676">
    <property type="entry name" value="PD40"/>
    <property type="match status" value="2"/>
</dbReference>
<protein>
    <submittedName>
        <fullName evidence="3">DUF5050 domain-containing protein</fullName>
    </submittedName>
</protein>
<name>A0A4P6P5X5_9GAMM</name>
<dbReference type="EMBL" id="CP034759">
    <property type="protein sequence ID" value="QBG36903.1"/>
    <property type="molecule type" value="Genomic_DNA"/>
</dbReference>
<organism evidence="3 4">
    <name type="scientific">Litorilituus sediminis</name>
    <dbReference type="NCBI Taxonomy" id="718192"/>
    <lineage>
        <taxon>Bacteria</taxon>
        <taxon>Pseudomonadati</taxon>
        <taxon>Pseudomonadota</taxon>
        <taxon>Gammaproteobacteria</taxon>
        <taxon>Alteromonadales</taxon>
        <taxon>Colwelliaceae</taxon>
        <taxon>Litorilituus</taxon>
    </lineage>
</organism>
<comment type="similarity">
    <text evidence="1">Belongs to the TolB family.</text>
</comment>
<dbReference type="Pfam" id="PF26549">
    <property type="entry name" value="Tricorn_N"/>
    <property type="match status" value="1"/>
</dbReference>
<dbReference type="Proteomes" id="UP000290244">
    <property type="component" value="Chromosome"/>
</dbReference>
<dbReference type="SUPFAM" id="SSF69304">
    <property type="entry name" value="Tricorn protease N-terminal domain"/>
    <property type="match status" value="1"/>
</dbReference>
<sequence length="322" mass="35988">MQNKTFPLLKSLCFSAFLLSLTTAWQVNSAEPKLPLSIIYGGIENNKKTLFMTDEKGIRQVKVGNSPDILAIGYPSVSPNGKHIAFYGKYDKYKTWSIHTADINGKNIKRLTHVKHVWDSAPTWSPDGKSIVFAREYTAEDGTPQEEMWLMNPDGSNKHKIPHLQGRSPEFMPDGRLLFQTIAGPSQIAIANIDGSNIIQLTNDKTKSISPKISPDGKQIAYVANRDGNQEVYIMDIDGTNNKRLTKNSIADWGPVWSLDGSKVLFSSQNVHGFYDIYKVNKDGSNIEKVLKNGSQARSLFHVNSEHLEQQVKQNTAVLIKQ</sequence>
<dbReference type="KEGG" id="lsd:EMK97_14830"/>